<keyword evidence="9" id="KW-1185">Reference proteome</keyword>
<evidence type="ECO:0000313" key="9">
    <source>
        <dbReference type="Proteomes" id="UP001302696"/>
    </source>
</evidence>
<keyword evidence="8" id="KW-0614">Plasmid</keyword>
<sequence>MYKKKIKSIFSWVLPIMIGLIVAVLVRQFIFSVVRVSGSSMYPNLYSNERILLLKQKKIKRFSVVVFNAYNVAPGQEKNTEFVKRVIAVPGDTLKYTANGKLYINGKLYSQSFISQKQRESGTVDAVKGSFSLVSDAQRMGWRRSKKVPKNCYFVMGDNRKVSYDSRYWGFVPKSKIEGVVRVPFWHSKKKIVNEY</sequence>
<keyword evidence="6" id="KW-0812">Transmembrane</keyword>
<evidence type="ECO:0000256" key="2">
    <source>
        <dbReference type="ARBA" id="ARBA00004401"/>
    </source>
</evidence>
<dbReference type="SUPFAM" id="SSF51306">
    <property type="entry name" value="LexA/Signal peptidase"/>
    <property type="match status" value="1"/>
</dbReference>
<dbReference type="Proteomes" id="UP001302696">
    <property type="component" value="Plasmid pCM-KT1-3"/>
</dbReference>
<keyword evidence="6" id="KW-0645">Protease</keyword>
<feature type="domain" description="Peptidase S26" evidence="7">
    <location>
        <begin position="10"/>
        <end position="186"/>
    </location>
</feature>
<evidence type="ECO:0000313" key="8">
    <source>
        <dbReference type="EMBL" id="WPC22739.1"/>
    </source>
</evidence>
<proteinExistence type="inferred from homology"/>
<evidence type="ECO:0000256" key="6">
    <source>
        <dbReference type="RuleBase" id="RU362042"/>
    </source>
</evidence>
<dbReference type="InterPro" id="IPR019757">
    <property type="entry name" value="Pept_S26A_signal_pept_1_Lys-AS"/>
</dbReference>
<keyword evidence="6" id="KW-1133">Transmembrane helix</keyword>
<dbReference type="PROSITE" id="PS00760">
    <property type="entry name" value="SPASE_I_2"/>
    <property type="match status" value="1"/>
</dbReference>
<evidence type="ECO:0000256" key="4">
    <source>
        <dbReference type="ARBA" id="ARBA00013208"/>
    </source>
</evidence>
<dbReference type="Gene3D" id="2.10.109.10">
    <property type="entry name" value="Umud Fragment, subunit A"/>
    <property type="match status" value="1"/>
</dbReference>
<organism evidence="8 9">
    <name type="scientific">Pediococcus inopinatus</name>
    <dbReference type="NCBI Taxonomy" id="114090"/>
    <lineage>
        <taxon>Bacteria</taxon>
        <taxon>Bacillati</taxon>
        <taxon>Bacillota</taxon>
        <taxon>Bacilli</taxon>
        <taxon>Lactobacillales</taxon>
        <taxon>Lactobacillaceae</taxon>
        <taxon>Pediococcus</taxon>
    </lineage>
</organism>
<dbReference type="PANTHER" id="PTHR43390:SF1">
    <property type="entry name" value="CHLOROPLAST PROCESSING PEPTIDASE"/>
    <property type="match status" value="1"/>
</dbReference>
<comment type="catalytic activity">
    <reaction evidence="1 6">
        <text>Cleavage of hydrophobic, N-terminal signal or leader sequences from secreted and periplasmic proteins.</text>
        <dbReference type="EC" id="3.4.21.89"/>
    </reaction>
</comment>
<evidence type="ECO:0000256" key="1">
    <source>
        <dbReference type="ARBA" id="ARBA00000677"/>
    </source>
</evidence>
<dbReference type="CDD" id="cd06530">
    <property type="entry name" value="S26_SPase_I"/>
    <property type="match status" value="1"/>
</dbReference>
<dbReference type="EMBL" id="CP104781">
    <property type="protein sequence ID" value="WPC22739.1"/>
    <property type="molecule type" value="Genomic_DNA"/>
</dbReference>
<dbReference type="InterPro" id="IPR036286">
    <property type="entry name" value="LexA/Signal_pep-like_sf"/>
</dbReference>
<geneLocation type="plasmid" evidence="8 9">
    <name>pCM-KT1-3</name>
</geneLocation>
<dbReference type="InterPro" id="IPR019533">
    <property type="entry name" value="Peptidase_S26"/>
</dbReference>
<evidence type="ECO:0000259" key="7">
    <source>
        <dbReference type="Pfam" id="PF10502"/>
    </source>
</evidence>
<dbReference type="GO" id="GO:0009003">
    <property type="term" value="F:signal peptidase activity"/>
    <property type="evidence" value="ECO:0007669"/>
    <property type="project" value="UniProtKB-EC"/>
</dbReference>
<dbReference type="Pfam" id="PF10502">
    <property type="entry name" value="Peptidase_S26"/>
    <property type="match status" value="1"/>
</dbReference>
<evidence type="ECO:0000256" key="5">
    <source>
        <dbReference type="ARBA" id="ARBA00022801"/>
    </source>
</evidence>
<dbReference type="NCBIfam" id="TIGR02227">
    <property type="entry name" value="sigpep_I_bact"/>
    <property type="match status" value="1"/>
</dbReference>
<dbReference type="PANTHER" id="PTHR43390">
    <property type="entry name" value="SIGNAL PEPTIDASE I"/>
    <property type="match status" value="1"/>
</dbReference>
<gene>
    <name evidence="8" type="primary">lepB</name>
    <name evidence="8" type="ORF">N6G96_10750</name>
</gene>
<accession>A0ABZ0Q7P5</accession>
<dbReference type="InterPro" id="IPR000223">
    <property type="entry name" value="Pept_S26A_signal_pept_1"/>
</dbReference>
<dbReference type="PRINTS" id="PR00727">
    <property type="entry name" value="LEADERPTASE"/>
</dbReference>
<comment type="similarity">
    <text evidence="3 6">Belongs to the peptidase S26 family.</text>
</comment>
<comment type="subcellular location">
    <subcellularLocation>
        <location evidence="2">Cell membrane</location>
        <topology evidence="2">Single-pass type II membrane protein</topology>
    </subcellularLocation>
    <subcellularLocation>
        <location evidence="6">Membrane</location>
        <topology evidence="6">Single-pass type II membrane protein</topology>
    </subcellularLocation>
</comment>
<reference evidence="9" key="1">
    <citation type="submission" date="2024-06" db="EMBL/GenBank/DDBJ databases">
        <authorList>
            <person name="Chang H.C."/>
            <person name="Mun S.Y."/>
        </authorList>
    </citation>
    <scope>NUCLEOTIDE SEQUENCE [LARGE SCALE GENOMIC DNA]</scope>
    <source>
        <strain evidence="9">KT1</strain>
        <plasmid evidence="9">pCM-KT1-3</plasmid>
    </source>
</reference>
<dbReference type="EC" id="3.4.21.89" evidence="4 6"/>
<keyword evidence="5 6" id="KW-0378">Hydrolase</keyword>
<protein>
    <recommendedName>
        <fullName evidence="4 6">Signal peptidase I</fullName>
        <ecNumber evidence="4 6">3.4.21.89</ecNumber>
    </recommendedName>
</protein>
<dbReference type="PROSITE" id="PS00761">
    <property type="entry name" value="SPASE_I_3"/>
    <property type="match status" value="1"/>
</dbReference>
<evidence type="ECO:0000256" key="3">
    <source>
        <dbReference type="ARBA" id="ARBA00009370"/>
    </source>
</evidence>
<name>A0ABZ0Q7P5_9LACO</name>
<feature type="transmembrane region" description="Helical" evidence="6">
    <location>
        <begin position="12"/>
        <end position="34"/>
    </location>
</feature>
<dbReference type="InterPro" id="IPR019758">
    <property type="entry name" value="Pept_S26A_signal_pept_1_CS"/>
</dbReference>
<keyword evidence="6" id="KW-0472">Membrane</keyword>
<dbReference type="RefSeq" id="WP_323709145.1">
    <property type="nucleotide sequence ID" value="NZ_CP104773.1"/>
</dbReference>